<accession>A0ABU3VPX1</accession>
<evidence type="ECO:0000313" key="2">
    <source>
        <dbReference type="EMBL" id="MDV0445457.1"/>
    </source>
</evidence>
<dbReference type="RefSeq" id="WP_318785881.1">
    <property type="nucleotide sequence ID" value="NZ_JAWDKC010000017.1"/>
</dbReference>
<dbReference type="SUPFAM" id="SSF51161">
    <property type="entry name" value="Trimeric LpxA-like enzymes"/>
    <property type="match status" value="1"/>
</dbReference>
<feature type="region of interest" description="Disordered" evidence="1">
    <location>
        <begin position="253"/>
        <end position="422"/>
    </location>
</feature>
<comment type="caution">
    <text evidence="2">The sequence shown here is derived from an EMBL/GenBank/DDBJ whole genome shotgun (WGS) entry which is preliminary data.</text>
</comment>
<feature type="compositionally biased region" description="Polar residues" evidence="1">
    <location>
        <begin position="354"/>
        <end position="370"/>
    </location>
</feature>
<feature type="compositionally biased region" description="Acidic residues" evidence="1">
    <location>
        <begin position="255"/>
        <end position="265"/>
    </location>
</feature>
<feature type="compositionally biased region" description="Acidic residues" evidence="1">
    <location>
        <begin position="291"/>
        <end position="304"/>
    </location>
</feature>
<feature type="compositionally biased region" description="Low complexity" evidence="1">
    <location>
        <begin position="339"/>
        <end position="353"/>
    </location>
</feature>
<feature type="compositionally biased region" description="Basic and acidic residues" evidence="1">
    <location>
        <begin position="398"/>
        <end position="409"/>
    </location>
</feature>
<feature type="compositionally biased region" description="Polar residues" evidence="1">
    <location>
        <begin position="268"/>
        <end position="277"/>
    </location>
</feature>
<dbReference type="InterPro" id="IPR011004">
    <property type="entry name" value="Trimer_LpxA-like_sf"/>
</dbReference>
<name>A0ABU3VPX1_9EURY</name>
<dbReference type="Proteomes" id="UP001272052">
    <property type="component" value="Unassembled WGS sequence"/>
</dbReference>
<organism evidence="2 3">
    <name type="scientific">Methanimicrococcus hacksteinii</name>
    <dbReference type="NCBI Taxonomy" id="3028293"/>
    <lineage>
        <taxon>Archaea</taxon>
        <taxon>Methanobacteriati</taxon>
        <taxon>Methanobacteriota</taxon>
        <taxon>Stenosarchaea group</taxon>
        <taxon>Methanomicrobia</taxon>
        <taxon>Methanosarcinales</taxon>
        <taxon>Methanosarcinaceae</taxon>
        <taxon>Methanimicrococcus</taxon>
    </lineage>
</organism>
<feature type="region of interest" description="Disordered" evidence="1">
    <location>
        <begin position="441"/>
        <end position="468"/>
    </location>
</feature>
<feature type="region of interest" description="Disordered" evidence="1">
    <location>
        <begin position="515"/>
        <end position="561"/>
    </location>
</feature>
<protein>
    <recommendedName>
        <fullName evidence="4">Polymer-forming cytoskeletal protein</fullName>
    </recommendedName>
</protein>
<gene>
    <name evidence="2" type="ORF">MmiAt1_10360</name>
</gene>
<feature type="compositionally biased region" description="Low complexity" evidence="1">
    <location>
        <begin position="305"/>
        <end position="314"/>
    </location>
</feature>
<reference evidence="2 3" key="1">
    <citation type="submission" date="2023-06" db="EMBL/GenBank/DDBJ databases">
        <title>Genome sequence of Methanimicrococcus sp. At1.</title>
        <authorList>
            <person name="Protasov E."/>
            <person name="Platt K."/>
            <person name="Poehlein A."/>
            <person name="Daniel R."/>
            <person name="Brune A."/>
        </authorList>
    </citation>
    <scope>NUCLEOTIDE SEQUENCE [LARGE SCALE GENOMIC DNA]</scope>
    <source>
        <strain evidence="2 3">At1</strain>
    </source>
</reference>
<dbReference type="Gene3D" id="2.160.10.10">
    <property type="entry name" value="Hexapeptide repeat proteins"/>
    <property type="match status" value="1"/>
</dbReference>
<sequence>MISSKNIRFHAPSNTYIIPKNSVIDENVAVSGNLIAGPGTHFWKNIKVDGNVQLGKGCILEGDLKAGQVIVGSGSRVKGNINAESDVSLFQNAVVRSLESGGNITIMPGCVVGYANGSTLQVIGKAEIKKIGVITKVTVRANTVAEMEEEKTEDEEGIKDGIEEEIKEEAEKGIEENSELFEISEISEKSSLEKTFENNLIDEIETTSEEQIQTENKIGSDTNSDSLCTPEFPVETSAKSDSIDAEKIENFSEGFDAEIIDETDESSPKTFSLSEFSSPVADRPVSVPTDESAEVEIVAEDESGSNDSNESNGEFLQTVETPFGTVVVGEKSSRSKTPASSAFSNHSSSNHSSPENSDLNQSDQFASVTAVSKEEQQADFEAEMKTKSKPKYNWPAFEPRKMPKTEQKESANPSKAAAWPTDASLNQMKVSAVAFQFEEVRIQSSSQSSRKKTDLSAPEKTNKDTDVFRKANQQIVFEEYGQNTSVKPQMQTNPAKTEIKAEKIIFSVSASENKFENKPDTVESKPEKKFRSQEEIEKSKIWYEERHPQTKSQKKEYPPYV</sequence>
<feature type="compositionally biased region" description="Basic and acidic residues" evidence="1">
    <location>
        <begin position="372"/>
        <end position="386"/>
    </location>
</feature>
<evidence type="ECO:0000313" key="3">
    <source>
        <dbReference type="Proteomes" id="UP001272052"/>
    </source>
</evidence>
<feature type="compositionally biased region" description="Polar residues" evidence="1">
    <location>
        <begin position="216"/>
        <end position="227"/>
    </location>
</feature>
<proteinExistence type="predicted"/>
<dbReference type="EMBL" id="JAWDKC010000017">
    <property type="protein sequence ID" value="MDV0445457.1"/>
    <property type="molecule type" value="Genomic_DNA"/>
</dbReference>
<evidence type="ECO:0000256" key="1">
    <source>
        <dbReference type="SAM" id="MobiDB-lite"/>
    </source>
</evidence>
<evidence type="ECO:0008006" key="4">
    <source>
        <dbReference type="Google" id="ProtNLM"/>
    </source>
</evidence>
<feature type="region of interest" description="Disordered" evidence="1">
    <location>
        <begin position="204"/>
        <end position="228"/>
    </location>
</feature>
<keyword evidence="3" id="KW-1185">Reference proteome</keyword>